<keyword evidence="1" id="KW-0472">Membrane</keyword>
<feature type="transmembrane region" description="Helical" evidence="1">
    <location>
        <begin position="62"/>
        <end position="84"/>
    </location>
</feature>
<keyword evidence="1" id="KW-1133">Transmembrane helix</keyword>
<dbReference type="EMBL" id="CP124616">
    <property type="protein sequence ID" value="WGW03788.1"/>
    <property type="molecule type" value="Genomic_DNA"/>
</dbReference>
<evidence type="ECO:0000313" key="3">
    <source>
        <dbReference type="Proteomes" id="UP001241605"/>
    </source>
</evidence>
<organism evidence="2 3">
    <name type="scientific">Tropicibacter oceani</name>
    <dbReference type="NCBI Taxonomy" id="3058420"/>
    <lineage>
        <taxon>Bacteria</taxon>
        <taxon>Pseudomonadati</taxon>
        <taxon>Pseudomonadota</taxon>
        <taxon>Alphaproteobacteria</taxon>
        <taxon>Rhodobacterales</taxon>
        <taxon>Roseobacteraceae</taxon>
        <taxon>Tropicibacter</taxon>
    </lineage>
</organism>
<proteinExistence type="predicted"/>
<sequence>MSDQGAPALTRLDKTPLFVERQTYRRRRTVDAARALPVLGLLLWWVPLLWALPERPHSASGALIYIFLVWLGLVVGAGLLILALRRRDNETAPDGPRGGEGA</sequence>
<protein>
    <submittedName>
        <fullName evidence="2">Uncharacterized protein</fullName>
    </submittedName>
</protein>
<name>A0ABY8QIH8_9RHOB</name>
<reference evidence="2 3" key="1">
    <citation type="submission" date="2023-05" db="EMBL/GenBank/DDBJ databases">
        <title>YMD87, complete Genome.</title>
        <authorList>
            <person name="Zhang J."/>
            <person name="Xu X."/>
        </authorList>
    </citation>
    <scope>NUCLEOTIDE SEQUENCE [LARGE SCALE GENOMIC DNA]</scope>
    <source>
        <strain evidence="2 3">YMD87</strain>
    </source>
</reference>
<evidence type="ECO:0000256" key="1">
    <source>
        <dbReference type="SAM" id="Phobius"/>
    </source>
</evidence>
<feature type="transmembrane region" description="Helical" evidence="1">
    <location>
        <begin position="32"/>
        <end position="50"/>
    </location>
</feature>
<evidence type="ECO:0000313" key="2">
    <source>
        <dbReference type="EMBL" id="WGW03788.1"/>
    </source>
</evidence>
<keyword evidence="3" id="KW-1185">Reference proteome</keyword>
<gene>
    <name evidence="2" type="ORF">QF118_18015</name>
</gene>
<accession>A0ABY8QIH8</accession>
<keyword evidence="1" id="KW-0812">Transmembrane</keyword>
<dbReference type="Proteomes" id="UP001241605">
    <property type="component" value="Chromosome"/>
</dbReference>
<dbReference type="RefSeq" id="WP_282300418.1">
    <property type="nucleotide sequence ID" value="NZ_CP124616.1"/>
</dbReference>